<feature type="region of interest" description="Disordered" evidence="1">
    <location>
        <begin position="75"/>
        <end position="94"/>
    </location>
</feature>
<dbReference type="eggNOG" id="ENOG5031WTS">
    <property type="taxonomic scope" value="Bacteria"/>
</dbReference>
<dbReference type="Proteomes" id="UP000006057">
    <property type="component" value="Chromosome"/>
</dbReference>
<evidence type="ECO:0000313" key="4">
    <source>
        <dbReference type="Proteomes" id="UP000006057"/>
    </source>
</evidence>
<reference evidence="3 4" key="1">
    <citation type="submission" date="2012-06" db="EMBL/GenBank/DDBJ databases">
        <title>Complete sequence of chromosome of Mycobacterium chubuense NBB4.</title>
        <authorList>
            <consortium name="US DOE Joint Genome Institute"/>
            <person name="Lucas S."/>
            <person name="Han J."/>
            <person name="Lapidus A."/>
            <person name="Cheng J.-F."/>
            <person name="Goodwin L."/>
            <person name="Pitluck S."/>
            <person name="Peters L."/>
            <person name="Mikhailova N."/>
            <person name="Teshima H."/>
            <person name="Detter J.C."/>
            <person name="Han C."/>
            <person name="Tapia R."/>
            <person name="Land M."/>
            <person name="Hauser L."/>
            <person name="Kyrpides N."/>
            <person name="Ivanova N."/>
            <person name="Pagani I."/>
            <person name="Mattes T."/>
            <person name="Holmes A."/>
            <person name="Rutledge P."/>
            <person name="Paulsen I."/>
            <person name="Coleman N."/>
            <person name="Woyke T."/>
        </authorList>
    </citation>
    <scope>NUCLEOTIDE SEQUENCE [LARGE SCALE GENOMIC DNA]</scope>
    <source>
        <strain evidence="3 4">NBB4</strain>
    </source>
</reference>
<keyword evidence="4" id="KW-1185">Reference proteome</keyword>
<organism evidence="3 4">
    <name type="scientific">Mycolicibacterium chubuense (strain NBB4)</name>
    <name type="common">Mycobacterium chubuense</name>
    <dbReference type="NCBI Taxonomy" id="710421"/>
    <lineage>
        <taxon>Bacteria</taxon>
        <taxon>Bacillati</taxon>
        <taxon>Actinomycetota</taxon>
        <taxon>Actinomycetes</taxon>
        <taxon>Mycobacteriales</taxon>
        <taxon>Mycobacteriaceae</taxon>
        <taxon>Mycolicibacterium</taxon>
    </lineage>
</organism>
<dbReference type="AlphaFoldDB" id="I4BI79"/>
<feature type="domain" description="4Fe-4S Wbl-type" evidence="2">
    <location>
        <begin position="20"/>
        <end position="87"/>
    </location>
</feature>
<protein>
    <recommendedName>
        <fullName evidence="2">4Fe-4S Wbl-type domain-containing protein</fullName>
    </recommendedName>
</protein>
<sequence>MSALDLFDAVGLAPSLPGAKCRGRHRLFDPPNHGVEPGEAEYAERAAQRLCSVCPALVRCAAWFESLPPSRRPLGVVAGRVNRPRPVGRPRRTA</sequence>
<evidence type="ECO:0000259" key="2">
    <source>
        <dbReference type="PROSITE" id="PS51674"/>
    </source>
</evidence>
<dbReference type="PROSITE" id="PS51674">
    <property type="entry name" value="4FE4S_WBL"/>
    <property type="match status" value="1"/>
</dbReference>
<gene>
    <name evidence="3" type="ordered locus">Mycch_2203</name>
</gene>
<accession>I4BI79</accession>
<proteinExistence type="predicted"/>
<dbReference type="EMBL" id="CP003053">
    <property type="protein sequence ID" value="AFM16986.1"/>
    <property type="molecule type" value="Genomic_DNA"/>
</dbReference>
<dbReference type="HOGENOM" id="CLU_2330790_0_0_11"/>
<dbReference type="KEGG" id="mcb:Mycch_2203"/>
<feature type="compositionally biased region" description="Basic residues" evidence="1">
    <location>
        <begin position="82"/>
        <end position="94"/>
    </location>
</feature>
<dbReference type="STRING" id="710421.Mycch_2203"/>
<evidence type="ECO:0000256" key="1">
    <source>
        <dbReference type="SAM" id="MobiDB-lite"/>
    </source>
</evidence>
<name>I4BI79_MYCCN</name>
<dbReference type="InterPro" id="IPR034768">
    <property type="entry name" value="4FE4S_WBL"/>
</dbReference>
<evidence type="ECO:0000313" key="3">
    <source>
        <dbReference type="EMBL" id="AFM16986.1"/>
    </source>
</evidence>